<dbReference type="CDD" id="cd05233">
    <property type="entry name" value="SDR_c"/>
    <property type="match status" value="1"/>
</dbReference>
<organism evidence="2 3">
    <name type="scientific">Aureibacillus halotolerans</name>
    <dbReference type="NCBI Taxonomy" id="1508390"/>
    <lineage>
        <taxon>Bacteria</taxon>
        <taxon>Bacillati</taxon>
        <taxon>Bacillota</taxon>
        <taxon>Bacilli</taxon>
        <taxon>Bacillales</taxon>
        <taxon>Bacillaceae</taxon>
        <taxon>Aureibacillus</taxon>
    </lineage>
</organism>
<accession>A0A4V3D668</accession>
<dbReference type="RefSeq" id="WP_166639111.1">
    <property type="nucleotide sequence ID" value="NZ_SNYJ01000001.1"/>
</dbReference>
<dbReference type="PRINTS" id="PR00080">
    <property type="entry name" value="SDRFAMILY"/>
</dbReference>
<evidence type="ECO:0000313" key="3">
    <source>
        <dbReference type="Proteomes" id="UP000295632"/>
    </source>
</evidence>
<dbReference type="Gene3D" id="3.40.50.720">
    <property type="entry name" value="NAD(P)-binding Rossmann-like Domain"/>
    <property type="match status" value="1"/>
</dbReference>
<comment type="similarity">
    <text evidence="1">Belongs to the short-chain dehydrogenases/reductases (SDR) family.</text>
</comment>
<dbReference type="GO" id="GO:0015996">
    <property type="term" value="P:chlorophyll catabolic process"/>
    <property type="evidence" value="ECO:0007669"/>
    <property type="project" value="TreeGrafter"/>
</dbReference>
<evidence type="ECO:0000313" key="2">
    <source>
        <dbReference type="EMBL" id="TDQ42807.1"/>
    </source>
</evidence>
<dbReference type="GO" id="GO:0034256">
    <property type="term" value="F:chlorophyll(ide) b reductase activity"/>
    <property type="evidence" value="ECO:0007669"/>
    <property type="project" value="TreeGrafter"/>
</dbReference>
<name>A0A4V3D668_9BACI</name>
<dbReference type="InterPro" id="IPR052625">
    <property type="entry name" value="Chl_b_Red"/>
</dbReference>
<dbReference type="PRINTS" id="PR00081">
    <property type="entry name" value="GDHRDH"/>
</dbReference>
<reference evidence="2 3" key="1">
    <citation type="submission" date="2019-03" db="EMBL/GenBank/DDBJ databases">
        <title>Genomic Encyclopedia of Type Strains, Phase IV (KMG-IV): sequencing the most valuable type-strain genomes for metagenomic binning, comparative biology and taxonomic classification.</title>
        <authorList>
            <person name="Goeker M."/>
        </authorList>
    </citation>
    <scope>NUCLEOTIDE SEQUENCE [LARGE SCALE GENOMIC DNA]</scope>
    <source>
        <strain evidence="2 3">DSM 28697</strain>
    </source>
</reference>
<sequence>MNKVVVITGSTRGIGYGLAASFLDKGCHVVVNGRNSMSLEKAVKVLQEMYGEGRVIGLRCDVTVESELKRLWDRAIMEWDKVDLWVNNAGMTNPPIRTWEQATQDIQEVLQTNVLGTIIGSHIALNGMKTQGFGALYNVEGFGSDGRKMKDLTIYGTTKAAIRYFTEALAKEAENLPLIIGSISPGMVVTELMTGVYEVGSEKEAQMKRALNLLGDRVETVTPWLVKNMLSNQTSGKRIQWLTRRKILARVLLGKLRKRQVLTS</sequence>
<dbReference type="GO" id="GO:0010304">
    <property type="term" value="P:PSII associated light-harvesting complex II catabolic process"/>
    <property type="evidence" value="ECO:0007669"/>
    <property type="project" value="TreeGrafter"/>
</dbReference>
<dbReference type="InterPro" id="IPR036291">
    <property type="entry name" value="NAD(P)-bd_dom_sf"/>
</dbReference>
<dbReference type="AlphaFoldDB" id="A0A4V3D668"/>
<dbReference type="Pfam" id="PF00106">
    <property type="entry name" value="adh_short"/>
    <property type="match status" value="1"/>
</dbReference>
<dbReference type="Proteomes" id="UP000295632">
    <property type="component" value="Unassembled WGS sequence"/>
</dbReference>
<comment type="caution">
    <text evidence="2">The sequence shown here is derived from an EMBL/GenBank/DDBJ whole genome shotgun (WGS) entry which is preliminary data.</text>
</comment>
<dbReference type="PANTHER" id="PTHR24314">
    <property type="entry name" value="NON-SPECIFIC LIPID TRANSFER PROTEIN-RELATED"/>
    <property type="match status" value="1"/>
</dbReference>
<evidence type="ECO:0000256" key="1">
    <source>
        <dbReference type="RuleBase" id="RU000363"/>
    </source>
</evidence>
<gene>
    <name evidence="2" type="ORF">EV213_101236</name>
</gene>
<dbReference type="PANTHER" id="PTHR24314:SF21">
    <property type="entry name" value="CHLOROPHYLL(IDE) B REDUCTASE NYC1, CHLOROPLASTIC-RELATED"/>
    <property type="match status" value="1"/>
</dbReference>
<protein>
    <submittedName>
        <fullName evidence="2">NAD(P)-dependent dehydrogenase (Short-subunit alcohol dehydrogenase family)</fullName>
    </submittedName>
</protein>
<dbReference type="InterPro" id="IPR002347">
    <property type="entry name" value="SDR_fam"/>
</dbReference>
<dbReference type="EMBL" id="SNYJ01000001">
    <property type="protein sequence ID" value="TDQ42807.1"/>
    <property type="molecule type" value="Genomic_DNA"/>
</dbReference>
<dbReference type="SUPFAM" id="SSF51735">
    <property type="entry name" value="NAD(P)-binding Rossmann-fold domains"/>
    <property type="match status" value="1"/>
</dbReference>
<keyword evidence="3" id="KW-1185">Reference proteome</keyword>
<proteinExistence type="inferred from homology"/>